<organism evidence="2 3">
    <name type="scientific">Lentzea atacamensis</name>
    <dbReference type="NCBI Taxonomy" id="531938"/>
    <lineage>
        <taxon>Bacteria</taxon>
        <taxon>Bacillati</taxon>
        <taxon>Actinomycetota</taxon>
        <taxon>Actinomycetes</taxon>
        <taxon>Pseudonocardiales</taxon>
        <taxon>Pseudonocardiaceae</taxon>
        <taxon>Lentzea</taxon>
    </lineage>
</organism>
<reference evidence="2 3" key="1">
    <citation type="submission" date="2018-05" db="EMBL/GenBank/DDBJ databases">
        <title>Genomic Encyclopedia of Type Strains, Phase IV (KMG-IV): sequencing the most valuable type-strain genomes for metagenomic binning, comparative biology and taxonomic classification.</title>
        <authorList>
            <person name="Goeker M."/>
        </authorList>
    </citation>
    <scope>NUCLEOTIDE SEQUENCE [LARGE SCALE GENOMIC DNA]</scope>
    <source>
        <strain evidence="2 3">DSM 45480</strain>
    </source>
</reference>
<comment type="caution">
    <text evidence="2">The sequence shown here is derived from an EMBL/GenBank/DDBJ whole genome shotgun (WGS) entry which is preliminary data.</text>
</comment>
<sequence length="65" mass="7070">MLGLDQVRRYAWADEDINLAWTLAVITGCTPADVVGAYGGDPHQSPESLPLPKPTYRWTSSGPAR</sequence>
<evidence type="ECO:0000313" key="3">
    <source>
        <dbReference type="Proteomes" id="UP000246005"/>
    </source>
</evidence>
<dbReference type="AlphaFoldDB" id="A0A316HVT2"/>
<dbReference type="Proteomes" id="UP000246005">
    <property type="component" value="Unassembled WGS sequence"/>
</dbReference>
<feature type="region of interest" description="Disordered" evidence="1">
    <location>
        <begin position="37"/>
        <end position="65"/>
    </location>
</feature>
<name>A0A316HVT2_9PSEU</name>
<accession>A0A316HVT2</accession>
<dbReference type="EMBL" id="QGHB01000008">
    <property type="protein sequence ID" value="PWK84527.1"/>
    <property type="molecule type" value="Genomic_DNA"/>
</dbReference>
<evidence type="ECO:0000313" key="2">
    <source>
        <dbReference type="EMBL" id="PWK84527.1"/>
    </source>
</evidence>
<evidence type="ECO:0000256" key="1">
    <source>
        <dbReference type="SAM" id="MobiDB-lite"/>
    </source>
</evidence>
<protein>
    <submittedName>
        <fullName evidence="2">Uncharacterized protein</fullName>
    </submittedName>
</protein>
<gene>
    <name evidence="2" type="ORF">C8D88_108142</name>
</gene>
<proteinExistence type="predicted"/>